<feature type="domain" description="Aldehyde oxidase/xanthine dehydrogenase a/b hammerhead" evidence="1">
    <location>
        <begin position="241"/>
        <end position="320"/>
    </location>
</feature>
<dbReference type="PROSITE" id="PS51318">
    <property type="entry name" value="TAT"/>
    <property type="match status" value="1"/>
</dbReference>
<accession>A0ABY6NZB7</accession>
<dbReference type="RefSeq" id="WP_265382855.1">
    <property type="nucleotide sequence ID" value="NZ_CP110615.1"/>
</dbReference>
<dbReference type="Gene3D" id="3.90.1170.50">
    <property type="entry name" value="Aldehyde oxidase/xanthine dehydrogenase, a/b hammerhead"/>
    <property type="match status" value="1"/>
</dbReference>
<evidence type="ECO:0000259" key="1">
    <source>
        <dbReference type="SMART" id="SM01008"/>
    </source>
</evidence>
<dbReference type="EMBL" id="CP110615">
    <property type="protein sequence ID" value="UZJ24749.1"/>
    <property type="molecule type" value="Genomic_DNA"/>
</dbReference>
<protein>
    <submittedName>
        <fullName evidence="2">Molybdopterin-dependent oxidoreductase</fullName>
    </submittedName>
</protein>
<dbReference type="SMART" id="SM01008">
    <property type="entry name" value="Ald_Xan_dh_C"/>
    <property type="match status" value="1"/>
</dbReference>
<name>A0ABY6NZB7_9NOCA</name>
<dbReference type="SUPFAM" id="SSF56003">
    <property type="entry name" value="Molybdenum cofactor-binding domain"/>
    <property type="match status" value="2"/>
</dbReference>
<dbReference type="InterPro" id="IPR046867">
    <property type="entry name" value="AldOxase/xan_DH_MoCoBD2"/>
</dbReference>
<sequence>MTSDATGADPTEEDRPSTSRRRFLTYLVAAPTLVVGGRFITDSVNPATAEAAIPSAPAPADLVDLGDLLIAAALPTSNLISLQFTSDGVCHFALPRMEVGQGITTTVAMILAEELDMSLDKVDVTLADARPELVFNQLTGSSNSVRGLWGPVRSLAATARAQMVGTASQLSGVPASLLSVKDGVISAADGRYTGTYGGLAVLASGSLLSIASGNTAAPKDPSTYTVIGTPRTRQDAREIVTGAKKYTLDLVVPGAKPVYVRRPPTINGTVRSVNNEAAVRALEGIIDLCVIPTGVAIMAETFGQALDGLNAVDVTWGAGTVDGESNATIRAKLRKTALPLAVPGLLAQYIDAEFDWAPVSHGAMETNSAIADVRADSAEIWSGFKTPIVAAQTIAGELGLPVDKVVCHTVQSGGSFGRHLFFDAALEAAQISKKLGRPVILKWTRTDDVRHGRAAPASYHRMRATFLLGNVTTFEHRVASVETDFRHGLGEILTATATQLPAPLNAGNLSISETLFETTIKSPYNYGVVTQLLTELPAQFHTASFRSVYSFATRGSEEILADEIAARLRQDPVAYRLATLKTARQKAVLQRAATEGGWGKKMPRGTAQGIAFHDEYGSCTACLVELDTTKKSTIKVYNPDGSPNGTKQITVPRVTKATIVVDVGRALNPRGLESQMLGGLTDAISIVFRAGLHVVNGSVLEGSYSEFHYARQADSPRNVKIVVMPPTGEPGGAGELGVPAAVGAIANAYARATGTKPRSFPINFEIDFPPRPPSLSPQPPFRTA</sequence>
<dbReference type="PANTHER" id="PTHR47495">
    <property type="entry name" value="ALDEHYDE DEHYDROGENASE"/>
    <property type="match status" value="1"/>
</dbReference>
<keyword evidence="3" id="KW-1185">Reference proteome</keyword>
<dbReference type="InterPro" id="IPR037165">
    <property type="entry name" value="AldOxase/xan_DH_Mopterin-bd_sf"/>
</dbReference>
<dbReference type="Pfam" id="PF20256">
    <property type="entry name" value="MoCoBD_2"/>
    <property type="match status" value="1"/>
</dbReference>
<dbReference type="Pfam" id="PF02738">
    <property type="entry name" value="MoCoBD_1"/>
    <property type="match status" value="1"/>
</dbReference>
<organism evidence="2 3">
    <name type="scientific">Rhodococcus antarcticus</name>
    <dbReference type="NCBI Taxonomy" id="2987751"/>
    <lineage>
        <taxon>Bacteria</taxon>
        <taxon>Bacillati</taxon>
        <taxon>Actinomycetota</taxon>
        <taxon>Actinomycetes</taxon>
        <taxon>Mycobacteriales</taxon>
        <taxon>Nocardiaceae</taxon>
        <taxon>Rhodococcus</taxon>
    </lineage>
</organism>
<dbReference type="Proteomes" id="UP001164965">
    <property type="component" value="Chromosome"/>
</dbReference>
<evidence type="ECO:0000313" key="3">
    <source>
        <dbReference type="Proteomes" id="UP001164965"/>
    </source>
</evidence>
<reference evidence="2" key="1">
    <citation type="submission" date="2022-10" db="EMBL/GenBank/DDBJ databases">
        <title>Rhodococcus sp.75.</title>
        <authorList>
            <person name="Sun M."/>
        </authorList>
    </citation>
    <scope>NUCLEOTIDE SEQUENCE</scope>
    <source>
        <strain evidence="2">75</strain>
    </source>
</reference>
<dbReference type="Gene3D" id="3.30.365.10">
    <property type="entry name" value="Aldehyde oxidase/xanthine dehydrogenase, molybdopterin binding domain"/>
    <property type="match status" value="4"/>
</dbReference>
<dbReference type="InterPro" id="IPR052516">
    <property type="entry name" value="N-heterocyclic_Hydroxylase"/>
</dbReference>
<dbReference type="PANTHER" id="PTHR47495:SF1">
    <property type="entry name" value="BLL3820 PROTEIN"/>
    <property type="match status" value="1"/>
</dbReference>
<proteinExistence type="predicted"/>
<dbReference type="InterPro" id="IPR008274">
    <property type="entry name" value="AldOxase/xan_DH_MoCoBD1"/>
</dbReference>
<dbReference type="InterPro" id="IPR000674">
    <property type="entry name" value="Ald_Oxase/Xan_DH_a/b"/>
</dbReference>
<dbReference type="InterPro" id="IPR006311">
    <property type="entry name" value="TAT_signal"/>
</dbReference>
<dbReference type="InterPro" id="IPR012368">
    <property type="entry name" value="OxRdtase_Mopterin-bd_su_IorB"/>
</dbReference>
<gene>
    <name evidence="2" type="ORF">RHODO2019_16820</name>
</gene>
<dbReference type="PIRSF" id="PIRSF036389">
    <property type="entry name" value="IOR_B"/>
    <property type="match status" value="1"/>
</dbReference>
<evidence type="ECO:0000313" key="2">
    <source>
        <dbReference type="EMBL" id="UZJ24749.1"/>
    </source>
</evidence>